<keyword evidence="1" id="KW-0472">Membrane</keyword>
<feature type="transmembrane region" description="Helical" evidence="1">
    <location>
        <begin position="42"/>
        <end position="60"/>
    </location>
</feature>
<reference evidence="2 3" key="1">
    <citation type="journal article" date="2014" name="Curr. Microbiol.">
        <title>Spirosoma radiotolerans sp. nov., a gamma-radiation-resistant bacterium isolated from gamma ray-irradiated soil.</title>
        <authorList>
            <person name="Lee J.J."/>
            <person name="Srinivasan S."/>
            <person name="Lim S."/>
            <person name="Joe M."/>
            <person name="Im S."/>
            <person name="Bae S.I."/>
            <person name="Park K.R."/>
            <person name="Han J.H."/>
            <person name="Park S.H."/>
            <person name="Joo B.M."/>
            <person name="Park S.J."/>
            <person name="Kim M.K."/>
        </authorList>
    </citation>
    <scope>NUCLEOTIDE SEQUENCE [LARGE SCALE GENOMIC DNA]</scope>
    <source>
        <strain evidence="2 3">DG5A</strain>
    </source>
</reference>
<dbReference type="Proteomes" id="UP000033054">
    <property type="component" value="Chromosome"/>
</dbReference>
<organism evidence="2 3">
    <name type="scientific">Spirosoma radiotolerans</name>
    <dbReference type="NCBI Taxonomy" id="1379870"/>
    <lineage>
        <taxon>Bacteria</taxon>
        <taxon>Pseudomonadati</taxon>
        <taxon>Bacteroidota</taxon>
        <taxon>Cytophagia</taxon>
        <taxon>Cytophagales</taxon>
        <taxon>Cytophagaceae</taxon>
        <taxon>Spirosoma</taxon>
    </lineage>
</organism>
<sequence>MSEWSDFFVATAGAAAALTGLIFVGVSINLREILAFTTLPTRALVSLVLLLAILICSVLLLVPGQALKSVGIELTIFGVITWSVTTQMDRSILNHIANEFKGPQAWNILFDQLAVVPYIISGVSLLNGSQSGLYWVVFAVIFSFLKSVIDAWFFLVEIHR</sequence>
<feature type="transmembrane region" description="Helical" evidence="1">
    <location>
        <begin position="132"/>
        <end position="155"/>
    </location>
</feature>
<evidence type="ECO:0008006" key="4">
    <source>
        <dbReference type="Google" id="ProtNLM"/>
    </source>
</evidence>
<dbReference type="RefSeq" id="WP_046573339.1">
    <property type="nucleotide sequence ID" value="NZ_CP010429.1"/>
</dbReference>
<evidence type="ECO:0000313" key="2">
    <source>
        <dbReference type="EMBL" id="AKD54863.1"/>
    </source>
</evidence>
<evidence type="ECO:0000256" key="1">
    <source>
        <dbReference type="SAM" id="Phobius"/>
    </source>
</evidence>
<dbReference type="PATRIC" id="fig|1379870.5.peg.1753"/>
<keyword evidence="1" id="KW-0812">Transmembrane</keyword>
<feature type="transmembrane region" description="Helical" evidence="1">
    <location>
        <begin position="6"/>
        <end position="30"/>
    </location>
</feature>
<accession>A0A0E3ZV26</accession>
<feature type="transmembrane region" description="Helical" evidence="1">
    <location>
        <begin position="66"/>
        <end position="84"/>
    </location>
</feature>
<proteinExistence type="predicted"/>
<gene>
    <name evidence="2" type="ORF">SD10_08060</name>
</gene>
<keyword evidence="1" id="KW-1133">Transmembrane helix</keyword>
<dbReference type="EMBL" id="CP010429">
    <property type="protein sequence ID" value="AKD54863.1"/>
    <property type="molecule type" value="Genomic_DNA"/>
</dbReference>
<keyword evidence="3" id="KW-1185">Reference proteome</keyword>
<dbReference type="AlphaFoldDB" id="A0A0E3ZV26"/>
<dbReference type="HOGENOM" id="CLU_135583_1_0_10"/>
<dbReference type="KEGG" id="srd:SD10_08060"/>
<dbReference type="OrthoDB" id="796138at2"/>
<evidence type="ECO:0000313" key="3">
    <source>
        <dbReference type="Proteomes" id="UP000033054"/>
    </source>
</evidence>
<name>A0A0E3ZV26_9BACT</name>
<protein>
    <recommendedName>
        <fullName evidence="4">Modulator of FtsH protease</fullName>
    </recommendedName>
</protein>